<reference evidence="4 5" key="1">
    <citation type="submission" date="2014-04" db="EMBL/GenBank/DDBJ databases">
        <title>Genome assembly of Hyalangium minutum DSM 14724.</title>
        <authorList>
            <person name="Sharma G."/>
            <person name="Subramanian S."/>
        </authorList>
    </citation>
    <scope>NUCLEOTIDE SEQUENCE [LARGE SCALE GENOMIC DNA]</scope>
    <source>
        <strain evidence="4 5">DSM 14724</strain>
    </source>
</reference>
<dbReference type="PROSITE" id="PS51257">
    <property type="entry name" value="PROKAR_LIPOPROTEIN"/>
    <property type="match status" value="1"/>
</dbReference>
<dbReference type="STRING" id="394096.DB31_3555"/>
<evidence type="ECO:0000313" key="5">
    <source>
        <dbReference type="Proteomes" id="UP000028725"/>
    </source>
</evidence>
<name>A0A085WUR2_9BACT</name>
<keyword evidence="1" id="KW-0175">Coiled coil</keyword>
<protein>
    <submittedName>
        <fullName evidence="4">Putative lipoprotein</fullName>
    </submittedName>
</protein>
<organism evidence="4 5">
    <name type="scientific">Hyalangium minutum</name>
    <dbReference type="NCBI Taxonomy" id="394096"/>
    <lineage>
        <taxon>Bacteria</taxon>
        <taxon>Pseudomonadati</taxon>
        <taxon>Myxococcota</taxon>
        <taxon>Myxococcia</taxon>
        <taxon>Myxococcales</taxon>
        <taxon>Cystobacterineae</taxon>
        <taxon>Archangiaceae</taxon>
        <taxon>Hyalangium</taxon>
    </lineage>
</organism>
<dbReference type="AlphaFoldDB" id="A0A085WUR2"/>
<feature type="signal peptide" evidence="3">
    <location>
        <begin position="1"/>
        <end position="23"/>
    </location>
</feature>
<evidence type="ECO:0000313" key="4">
    <source>
        <dbReference type="EMBL" id="KFE71425.1"/>
    </source>
</evidence>
<dbReference type="Proteomes" id="UP000028725">
    <property type="component" value="Unassembled WGS sequence"/>
</dbReference>
<evidence type="ECO:0000256" key="3">
    <source>
        <dbReference type="SAM" id="SignalP"/>
    </source>
</evidence>
<keyword evidence="5" id="KW-1185">Reference proteome</keyword>
<evidence type="ECO:0000256" key="2">
    <source>
        <dbReference type="SAM" id="MobiDB-lite"/>
    </source>
</evidence>
<accession>A0A085WUR2</accession>
<sequence>MAQSNWRRALVAAVLGASVGLLGGCGTSGNTEVKDSWMARVPEERMGSVREAQAYKRQAADEVARANVAIGDAERAQEVARRNVEAAKLRRDAEKAQLKAAQETGQQSGIQSAEAQLQVAEAEFAAAKAQVDWRDQNLEAWKAQRQLRERELKVADAELNYAQYRALKENGDVRAQKLTEGDFLSTLDKARKEAREARRDADEQTQQARQARLQWEQLRERAQGYGGSGWNRR</sequence>
<proteinExistence type="predicted"/>
<feature type="region of interest" description="Disordered" evidence="2">
    <location>
        <begin position="184"/>
        <end position="213"/>
    </location>
</feature>
<keyword evidence="3" id="KW-0732">Signal</keyword>
<comment type="caution">
    <text evidence="4">The sequence shown here is derived from an EMBL/GenBank/DDBJ whole genome shotgun (WGS) entry which is preliminary data.</text>
</comment>
<feature type="chain" id="PRO_5001800143" evidence="3">
    <location>
        <begin position="24"/>
        <end position="233"/>
    </location>
</feature>
<gene>
    <name evidence="4" type="ORF">DB31_3555</name>
</gene>
<feature type="compositionally biased region" description="Basic and acidic residues" evidence="2">
    <location>
        <begin position="188"/>
        <end position="202"/>
    </location>
</feature>
<dbReference type="PATRIC" id="fig|394096.3.peg.1204"/>
<evidence type="ECO:0000256" key="1">
    <source>
        <dbReference type="SAM" id="Coils"/>
    </source>
</evidence>
<dbReference type="OrthoDB" id="5383443at2"/>
<keyword evidence="4" id="KW-0449">Lipoprotein</keyword>
<dbReference type="EMBL" id="JMCB01000002">
    <property type="protein sequence ID" value="KFE71425.1"/>
    <property type="molecule type" value="Genomic_DNA"/>
</dbReference>
<feature type="coiled-coil region" evidence="1">
    <location>
        <begin position="84"/>
        <end position="158"/>
    </location>
</feature>
<dbReference type="RefSeq" id="WP_044183398.1">
    <property type="nucleotide sequence ID" value="NZ_JMCB01000002.1"/>
</dbReference>